<evidence type="ECO:0000256" key="3">
    <source>
        <dbReference type="ARBA" id="ARBA00022989"/>
    </source>
</evidence>
<dbReference type="InterPro" id="IPR007656">
    <property type="entry name" value="GTD-bd"/>
</dbReference>
<dbReference type="Proteomes" id="UP001163823">
    <property type="component" value="Chromosome 9"/>
</dbReference>
<dbReference type="GO" id="GO:0016020">
    <property type="term" value="C:membrane"/>
    <property type="evidence" value="ECO:0007669"/>
    <property type="project" value="UniProtKB-SubCell"/>
</dbReference>
<sequence length="440" mass="49075">MLSIGIPETNITAMKETLRAQQQLLQKLYAELDQEREASATAASEALSMILRLQGEKATMKMEASQYKRMVEEKMCHAESSLAVIEDIIYQKEMEIASLEFQVQAYRCKLLSMGCSDIGAFECQFPDNMLLQKCDLNNGEKIVSSSVRRLNSLPPIALEDYKKSILERETSLGPMSDVISKIVEKSTNNEVVSQSIDSMKKLGNSAGENLNSYWEQIRRLNAQVKDLSDPKEAEGELYSNMVGGLRSYSSLSQVDLNKTYARTSGIPCSDVVQVDYHETTGDGEEMVTSFCSLNVHDTLCPTGAFEPNVKDETEGLKNKLHTKNHGLKFSDPKMSSLGHKRDATSIDCNAGSICPTTGVAASQAQLQNLCQRIERLEGETNSIRQEISSSGDEELKLLKEIHEQLNTIQSEMSCWKVKKSPPQDDSSLLPVQEAMLYFWF</sequence>
<organism evidence="7 8">
    <name type="scientific">Quillaja saponaria</name>
    <name type="common">Soap bark tree</name>
    <dbReference type="NCBI Taxonomy" id="32244"/>
    <lineage>
        <taxon>Eukaryota</taxon>
        <taxon>Viridiplantae</taxon>
        <taxon>Streptophyta</taxon>
        <taxon>Embryophyta</taxon>
        <taxon>Tracheophyta</taxon>
        <taxon>Spermatophyta</taxon>
        <taxon>Magnoliopsida</taxon>
        <taxon>eudicotyledons</taxon>
        <taxon>Gunneridae</taxon>
        <taxon>Pentapetalae</taxon>
        <taxon>rosids</taxon>
        <taxon>fabids</taxon>
        <taxon>Fabales</taxon>
        <taxon>Quillajaceae</taxon>
        <taxon>Quillaja</taxon>
    </lineage>
</organism>
<keyword evidence="8" id="KW-1185">Reference proteome</keyword>
<dbReference type="PANTHER" id="PTHR31422">
    <property type="entry name" value="BNAANNG28530D PROTEIN"/>
    <property type="match status" value="1"/>
</dbReference>
<dbReference type="PROSITE" id="PS51775">
    <property type="entry name" value="GTD_BINDING"/>
    <property type="match status" value="1"/>
</dbReference>
<gene>
    <name evidence="7" type="ORF">O6P43_022221</name>
</gene>
<evidence type="ECO:0000256" key="5">
    <source>
        <dbReference type="SAM" id="Coils"/>
    </source>
</evidence>
<reference evidence="7" key="1">
    <citation type="journal article" date="2023" name="Science">
        <title>Elucidation of the pathway for biosynthesis of saponin adjuvants from the soapbark tree.</title>
        <authorList>
            <person name="Reed J."/>
            <person name="Orme A."/>
            <person name="El-Demerdash A."/>
            <person name="Owen C."/>
            <person name="Martin L.B.B."/>
            <person name="Misra R.C."/>
            <person name="Kikuchi S."/>
            <person name="Rejzek M."/>
            <person name="Martin A.C."/>
            <person name="Harkess A."/>
            <person name="Leebens-Mack J."/>
            <person name="Louveau T."/>
            <person name="Stephenson M.J."/>
            <person name="Osbourn A."/>
        </authorList>
    </citation>
    <scope>NUCLEOTIDE SEQUENCE</scope>
    <source>
        <strain evidence="7">S10</strain>
    </source>
</reference>
<evidence type="ECO:0000313" key="7">
    <source>
        <dbReference type="EMBL" id="KAJ7955671.1"/>
    </source>
</evidence>
<dbReference type="EMBL" id="JARAOO010000009">
    <property type="protein sequence ID" value="KAJ7955671.1"/>
    <property type="molecule type" value="Genomic_DNA"/>
</dbReference>
<dbReference type="GO" id="GO:0080115">
    <property type="term" value="F:myosin XI tail binding"/>
    <property type="evidence" value="ECO:0007669"/>
    <property type="project" value="UniProtKB-ARBA"/>
</dbReference>
<protein>
    <submittedName>
        <fullName evidence="7">Myosin-binding protein</fullName>
    </submittedName>
</protein>
<feature type="domain" description="GTD-binding" evidence="6">
    <location>
        <begin position="9"/>
        <end position="107"/>
    </location>
</feature>
<evidence type="ECO:0000259" key="6">
    <source>
        <dbReference type="PROSITE" id="PS51775"/>
    </source>
</evidence>
<keyword evidence="4" id="KW-0472">Membrane</keyword>
<dbReference type="Pfam" id="PF04576">
    <property type="entry name" value="Zein-binding"/>
    <property type="match status" value="1"/>
</dbReference>
<keyword evidence="5" id="KW-0175">Coiled coil</keyword>
<name>A0AAD7LCM5_QUISA</name>
<feature type="coiled-coil region" evidence="5">
    <location>
        <begin position="359"/>
        <end position="386"/>
    </location>
</feature>
<keyword evidence="2" id="KW-0812">Transmembrane</keyword>
<keyword evidence="3" id="KW-1133">Transmembrane helix</keyword>
<dbReference type="KEGG" id="qsa:O6P43_022221"/>
<comment type="caution">
    <text evidence="7">The sequence shown here is derived from an EMBL/GenBank/DDBJ whole genome shotgun (WGS) entry which is preliminary data.</text>
</comment>
<evidence type="ECO:0000313" key="8">
    <source>
        <dbReference type="Proteomes" id="UP001163823"/>
    </source>
</evidence>
<comment type="subcellular location">
    <subcellularLocation>
        <location evidence="1">Membrane</location>
    </subcellularLocation>
</comment>
<feature type="coiled-coil region" evidence="5">
    <location>
        <begin position="11"/>
        <end position="38"/>
    </location>
</feature>
<accession>A0AAD7LCM5</accession>
<proteinExistence type="predicted"/>
<dbReference type="AlphaFoldDB" id="A0AAD7LCM5"/>
<evidence type="ECO:0000256" key="4">
    <source>
        <dbReference type="ARBA" id="ARBA00023136"/>
    </source>
</evidence>
<evidence type="ECO:0000256" key="1">
    <source>
        <dbReference type="ARBA" id="ARBA00004370"/>
    </source>
</evidence>
<evidence type="ECO:0000256" key="2">
    <source>
        <dbReference type="ARBA" id="ARBA00022692"/>
    </source>
</evidence>
<dbReference type="PANTHER" id="PTHR31422:SF1">
    <property type="entry name" value="GTD-BINDING DOMAIN-CONTAINING PROTEIN"/>
    <property type="match status" value="1"/>
</dbReference>